<dbReference type="InterPro" id="IPR048020">
    <property type="entry name" value="Transpos_IS3"/>
</dbReference>
<dbReference type="AlphaFoldDB" id="A0A3M8CZ24"/>
<dbReference type="GO" id="GO:0015074">
    <property type="term" value="P:DNA integration"/>
    <property type="evidence" value="ECO:0007669"/>
    <property type="project" value="InterPro"/>
</dbReference>
<protein>
    <submittedName>
        <fullName evidence="3">IS3 family transposase</fullName>
    </submittedName>
</protein>
<evidence type="ECO:0000259" key="2">
    <source>
        <dbReference type="PROSITE" id="PS50994"/>
    </source>
</evidence>
<accession>A0A3M8CZ24</accession>
<comment type="caution">
    <text evidence="3">The sequence shown here is derived from an EMBL/GenBank/DDBJ whole genome shotgun (WGS) entry which is preliminary data.</text>
</comment>
<dbReference type="Pfam" id="PF13276">
    <property type="entry name" value="HTH_21"/>
    <property type="match status" value="1"/>
</dbReference>
<dbReference type="PANTHER" id="PTHR46889:SF4">
    <property type="entry name" value="TRANSPOSASE INSO FOR INSERTION SEQUENCE ELEMENT IS911B-RELATED"/>
    <property type="match status" value="1"/>
</dbReference>
<dbReference type="Gene3D" id="3.30.420.10">
    <property type="entry name" value="Ribonuclease H-like superfamily/Ribonuclease H"/>
    <property type="match status" value="1"/>
</dbReference>
<dbReference type="SUPFAM" id="SSF53098">
    <property type="entry name" value="Ribonuclease H-like"/>
    <property type="match status" value="1"/>
</dbReference>
<dbReference type="InterPro" id="IPR025948">
    <property type="entry name" value="HTH-like_dom"/>
</dbReference>
<dbReference type="InterPro" id="IPR050900">
    <property type="entry name" value="Transposase_IS3/IS150/IS904"/>
</dbReference>
<evidence type="ECO:0000313" key="3">
    <source>
        <dbReference type="EMBL" id="RNB80963.1"/>
    </source>
</evidence>
<reference evidence="3 4" key="1">
    <citation type="submission" date="2018-10" db="EMBL/GenBank/DDBJ databases">
        <title>Phylogenomics of Brevibacillus.</title>
        <authorList>
            <person name="Dunlap C."/>
        </authorList>
    </citation>
    <scope>NUCLEOTIDE SEQUENCE [LARGE SCALE GENOMIC DNA]</scope>
    <source>
        <strain evidence="3 4">JCM 15085</strain>
    </source>
</reference>
<gene>
    <name evidence="3" type="ORF">EDM58_09050</name>
</gene>
<comment type="function">
    <text evidence="1">Involved in the transposition of the insertion sequence.</text>
</comment>
<dbReference type="PANTHER" id="PTHR46889">
    <property type="entry name" value="TRANSPOSASE INSF FOR INSERTION SEQUENCE IS3B-RELATED"/>
    <property type="match status" value="1"/>
</dbReference>
<dbReference type="InterPro" id="IPR036397">
    <property type="entry name" value="RNaseH_sf"/>
</dbReference>
<dbReference type="PROSITE" id="PS50994">
    <property type="entry name" value="INTEGRASE"/>
    <property type="match status" value="1"/>
</dbReference>
<dbReference type="Pfam" id="PF00665">
    <property type="entry name" value="rve"/>
    <property type="match status" value="1"/>
</dbReference>
<dbReference type="RefSeq" id="WP_122913037.1">
    <property type="nucleotide sequence ID" value="NZ_RHHT01000015.1"/>
</dbReference>
<dbReference type="NCBIfam" id="NF033516">
    <property type="entry name" value="transpos_IS3"/>
    <property type="match status" value="1"/>
</dbReference>
<dbReference type="InterPro" id="IPR001584">
    <property type="entry name" value="Integrase_cat-core"/>
</dbReference>
<evidence type="ECO:0000256" key="1">
    <source>
        <dbReference type="ARBA" id="ARBA00002286"/>
    </source>
</evidence>
<proteinExistence type="predicted"/>
<dbReference type="InterPro" id="IPR012337">
    <property type="entry name" value="RNaseH-like_sf"/>
</dbReference>
<dbReference type="Proteomes" id="UP000281915">
    <property type="component" value="Unassembled WGS sequence"/>
</dbReference>
<organism evidence="3 4">
    <name type="scientific">Brevibacillus panacihumi</name>
    <dbReference type="NCBI Taxonomy" id="497735"/>
    <lineage>
        <taxon>Bacteria</taxon>
        <taxon>Bacillati</taxon>
        <taxon>Bacillota</taxon>
        <taxon>Bacilli</taxon>
        <taxon>Bacillales</taxon>
        <taxon>Paenibacillaceae</taxon>
        <taxon>Brevibacillus</taxon>
    </lineage>
</organism>
<feature type="domain" description="Integrase catalytic" evidence="2">
    <location>
        <begin position="144"/>
        <end position="305"/>
    </location>
</feature>
<name>A0A3M8CZ24_9BACL</name>
<dbReference type="GO" id="GO:0003676">
    <property type="term" value="F:nucleic acid binding"/>
    <property type="evidence" value="ECO:0007669"/>
    <property type="project" value="InterPro"/>
</dbReference>
<dbReference type="Pfam" id="PF13333">
    <property type="entry name" value="rve_2"/>
    <property type="match status" value="1"/>
</dbReference>
<evidence type="ECO:0000313" key="4">
    <source>
        <dbReference type="Proteomes" id="UP000281915"/>
    </source>
</evidence>
<sequence>MLKKALRSQKGGKKKDQGKTVIFRIIAEMADRYPVLLLCKIAQVSKSGYYKWLHLQKNPTRKYAEDQELKKLILHCHQRVNGIYGYPRIKMWLYRVHGIRINHKRVYRLMKELGIQSRIRRKRKYYGRKEPIVITENKLNREFAASRPTEKWATDITYIIFNGRRLYLSVIYDLFNNEVIAYKVSKQNDLSLVLDTVKAATQKRDVNGVLLHSDQGSQYTSRAYQNLLQAYNITPSMSRKGNCLDNACIESFFSHLKTECIYLDSFGTEEEVNKAIERYIHFYNHERIQARLRSLSPVQYRAEAA</sequence>
<dbReference type="EMBL" id="RHHT01000015">
    <property type="protein sequence ID" value="RNB80963.1"/>
    <property type="molecule type" value="Genomic_DNA"/>
</dbReference>